<evidence type="ECO:0000256" key="1">
    <source>
        <dbReference type="ARBA" id="ARBA00004123"/>
    </source>
</evidence>
<feature type="compositionally biased region" description="Polar residues" evidence="14">
    <location>
        <begin position="309"/>
        <end position="318"/>
    </location>
</feature>
<keyword evidence="6" id="KW-0862">Zinc</keyword>
<dbReference type="Gene3D" id="3.30.160.60">
    <property type="entry name" value="Classic Zinc Finger"/>
    <property type="match status" value="7"/>
</dbReference>
<keyword evidence="11" id="KW-0539">Nucleus</keyword>
<evidence type="ECO:0000256" key="13">
    <source>
        <dbReference type="PROSITE-ProRule" id="PRU00042"/>
    </source>
</evidence>
<dbReference type="InterPro" id="IPR013087">
    <property type="entry name" value="Znf_C2H2_type"/>
</dbReference>
<evidence type="ECO:0000313" key="16">
    <source>
        <dbReference type="EMBL" id="MED6245556.1"/>
    </source>
</evidence>
<dbReference type="PANTHER" id="PTHR46179">
    <property type="entry name" value="ZINC FINGER PROTEIN"/>
    <property type="match status" value="1"/>
</dbReference>
<evidence type="ECO:0000259" key="15">
    <source>
        <dbReference type="PROSITE" id="PS50157"/>
    </source>
</evidence>
<evidence type="ECO:0000256" key="5">
    <source>
        <dbReference type="ARBA" id="ARBA00022771"/>
    </source>
</evidence>
<keyword evidence="8" id="KW-0805">Transcription regulation</keyword>
<dbReference type="Pfam" id="PF00096">
    <property type="entry name" value="zf-C2H2"/>
    <property type="match status" value="3"/>
</dbReference>
<feature type="compositionally biased region" description="Polar residues" evidence="14">
    <location>
        <begin position="333"/>
        <end position="342"/>
    </location>
</feature>
<dbReference type="SUPFAM" id="SSF57667">
    <property type="entry name" value="beta-beta-alpha zinc fingers"/>
    <property type="match status" value="5"/>
</dbReference>
<protein>
    <recommendedName>
        <fullName evidence="12">Transcription factor IIIA</fullName>
    </recommendedName>
</protein>
<gene>
    <name evidence="16" type="ORF">ATANTOWER_004704</name>
</gene>
<organism evidence="16 17">
    <name type="scientific">Ataeniobius toweri</name>
    <dbReference type="NCBI Taxonomy" id="208326"/>
    <lineage>
        <taxon>Eukaryota</taxon>
        <taxon>Metazoa</taxon>
        <taxon>Chordata</taxon>
        <taxon>Craniata</taxon>
        <taxon>Vertebrata</taxon>
        <taxon>Euteleostomi</taxon>
        <taxon>Actinopterygii</taxon>
        <taxon>Neopterygii</taxon>
        <taxon>Teleostei</taxon>
        <taxon>Neoteleostei</taxon>
        <taxon>Acanthomorphata</taxon>
        <taxon>Ovalentaria</taxon>
        <taxon>Atherinomorphae</taxon>
        <taxon>Cyprinodontiformes</taxon>
        <taxon>Goodeidae</taxon>
        <taxon>Ataeniobius</taxon>
    </lineage>
</organism>
<name>A0ABU7B4Q6_9TELE</name>
<feature type="region of interest" description="Disordered" evidence="14">
    <location>
        <begin position="299"/>
        <end position="342"/>
    </location>
</feature>
<dbReference type="PROSITE" id="PS50157">
    <property type="entry name" value="ZINC_FINGER_C2H2_2"/>
    <property type="match status" value="7"/>
</dbReference>
<feature type="domain" description="C2H2-type" evidence="15">
    <location>
        <begin position="88"/>
        <end position="118"/>
    </location>
</feature>
<evidence type="ECO:0000256" key="8">
    <source>
        <dbReference type="ARBA" id="ARBA00023015"/>
    </source>
</evidence>
<keyword evidence="10" id="KW-0804">Transcription</keyword>
<evidence type="ECO:0000256" key="7">
    <source>
        <dbReference type="ARBA" id="ARBA00022884"/>
    </source>
</evidence>
<keyword evidence="3" id="KW-0479">Metal-binding</keyword>
<dbReference type="InterPro" id="IPR036236">
    <property type="entry name" value="Znf_C2H2_sf"/>
</dbReference>
<feature type="domain" description="C2H2-type" evidence="15">
    <location>
        <begin position="205"/>
        <end position="233"/>
    </location>
</feature>
<dbReference type="Pfam" id="PF22110">
    <property type="entry name" value="TFIIIA_zf-C2H2"/>
    <property type="match status" value="1"/>
</dbReference>
<keyword evidence="5 13" id="KW-0863">Zinc-finger</keyword>
<dbReference type="PANTHER" id="PTHR46179:SF1">
    <property type="entry name" value="TRANSCRIPTION FACTOR IIIA"/>
    <property type="match status" value="1"/>
</dbReference>
<keyword evidence="17" id="KW-1185">Reference proteome</keyword>
<accession>A0ABU7B4Q6</accession>
<evidence type="ECO:0000256" key="10">
    <source>
        <dbReference type="ARBA" id="ARBA00023163"/>
    </source>
</evidence>
<feature type="domain" description="C2H2-type" evidence="15">
    <location>
        <begin position="60"/>
        <end position="87"/>
    </location>
</feature>
<dbReference type="PROSITE" id="PS00028">
    <property type="entry name" value="ZINC_FINGER_C2H2_1"/>
    <property type="match status" value="5"/>
</dbReference>
<evidence type="ECO:0000256" key="12">
    <source>
        <dbReference type="ARBA" id="ARBA00040434"/>
    </source>
</evidence>
<comment type="subcellular location">
    <subcellularLocation>
        <location evidence="1">Nucleus</location>
    </subcellularLocation>
</comment>
<feature type="domain" description="C2H2-type" evidence="15">
    <location>
        <begin position="120"/>
        <end position="144"/>
    </location>
</feature>
<evidence type="ECO:0000256" key="4">
    <source>
        <dbReference type="ARBA" id="ARBA00022737"/>
    </source>
</evidence>
<evidence type="ECO:0000256" key="14">
    <source>
        <dbReference type="SAM" id="MobiDB-lite"/>
    </source>
</evidence>
<sequence length="342" mass="39522">MDQEIRAHAARSLPDIFHRSVCFHKRLFDKATPKLTSVIKDGKTWKLEAHLCKHNGLKPFSCENCEKSFCTRYELTRHERVHSGEKPHKCPANGCSGVFGKNASMKNHIARVHQHQEERYQCDLQGCGKDFGKKKQLKAHKSEHGEPLAFHCVFNGCGKDFASQDKLKHHEKVHQGYLCNFDLCDFQSKTWTEYLKHREQHKVKVLCETCKRLFNNTWFLHLHEQRVHSGEKRYLLCPREGCDRKFTRRFKLESHLLGDHEGKKPFTCAYAGCGKSFPLKESLWRHGVVHNPANAILKKRKPKMDKPSQIAQEVTQSAADDREETSKLAAKLHSTTLVDDES</sequence>
<evidence type="ECO:0000256" key="9">
    <source>
        <dbReference type="ARBA" id="ARBA00023125"/>
    </source>
</evidence>
<keyword evidence="4" id="KW-0677">Repeat</keyword>
<dbReference type="InterPro" id="IPR054599">
    <property type="entry name" value="TFIIIA_Zfn-C2H2"/>
</dbReference>
<keyword evidence="9" id="KW-0238">DNA-binding</keyword>
<dbReference type="SMART" id="SM00355">
    <property type="entry name" value="ZnF_C2H2"/>
    <property type="match status" value="8"/>
</dbReference>
<proteinExistence type="predicted"/>
<evidence type="ECO:0000256" key="11">
    <source>
        <dbReference type="ARBA" id="ARBA00023242"/>
    </source>
</evidence>
<reference evidence="16 17" key="1">
    <citation type="submission" date="2021-07" db="EMBL/GenBank/DDBJ databases">
        <authorList>
            <person name="Palmer J.M."/>
        </authorList>
    </citation>
    <scope>NUCLEOTIDE SEQUENCE [LARGE SCALE GENOMIC DNA]</scope>
    <source>
        <strain evidence="16 17">AT_MEX2019</strain>
        <tissue evidence="16">Muscle</tissue>
    </source>
</reference>
<evidence type="ECO:0000256" key="6">
    <source>
        <dbReference type="ARBA" id="ARBA00022833"/>
    </source>
</evidence>
<dbReference type="Proteomes" id="UP001345963">
    <property type="component" value="Unassembled WGS sequence"/>
</dbReference>
<dbReference type="InterPro" id="IPR051061">
    <property type="entry name" value="Zinc_finger_trans_reg"/>
</dbReference>
<comment type="caution">
    <text evidence="16">The sequence shown here is derived from an EMBL/GenBank/DDBJ whole genome shotgun (WGS) entry which is preliminary data.</text>
</comment>
<evidence type="ECO:0000256" key="3">
    <source>
        <dbReference type="ARBA" id="ARBA00022723"/>
    </source>
</evidence>
<keyword evidence="2" id="KW-0690">Ribosome biogenesis</keyword>
<dbReference type="EMBL" id="JAHUTI010040850">
    <property type="protein sequence ID" value="MED6245556.1"/>
    <property type="molecule type" value="Genomic_DNA"/>
</dbReference>
<evidence type="ECO:0000256" key="2">
    <source>
        <dbReference type="ARBA" id="ARBA00022517"/>
    </source>
</evidence>
<evidence type="ECO:0000313" key="17">
    <source>
        <dbReference type="Proteomes" id="UP001345963"/>
    </source>
</evidence>
<feature type="domain" description="C2H2-type" evidence="15">
    <location>
        <begin position="150"/>
        <end position="176"/>
    </location>
</feature>
<feature type="domain" description="C2H2-type" evidence="15">
    <location>
        <begin position="266"/>
        <end position="295"/>
    </location>
</feature>
<keyword evidence="7" id="KW-0694">RNA-binding</keyword>
<feature type="domain" description="C2H2-type" evidence="15">
    <location>
        <begin position="235"/>
        <end position="265"/>
    </location>
</feature>